<sequence length="187" mass="21725">IDFSAALINSVLASFNIENIHTYLRRCYNTLDRVYDTKQLRNMTFLRLCCAHAMKAFSRSLFKLKVSKETHHHLMSFFAILLNSTELEGAFVLYAQIAYVYRDPYSDNSSDELASLLRKSDSSEFDIEPYLQETDVKDDKPMKQGFLDETDITMDPIIHQSPFNVKACANIPYLRQIIQKEELHKEP</sequence>
<organism evidence="1 2">
    <name type="scientific">Didymodactylos carnosus</name>
    <dbReference type="NCBI Taxonomy" id="1234261"/>
    <lineage>
        <taxon>Eukaryota</taxon>
        <taxon>Metazoa</taxon>
        <taxon>Spiralia</taxon>
        <taxon>Gnathifera</taxon>
        <taxon>Rotifera</taxon>
        <taxon>Eurotatoria</taxon>
        <taxon>Bdelloidea</taxon>
        <taxon>Philodinida</taxon>
        <taxon>Philodinidae</taxon>
        <taxon>Didymodactylos</taxon>
    </lineage>
</organism>
<dbReference type="EMBL" id="CAJOBA010102149">
    <property type="protein sequence ID" value="CAF4523974.1"/>
    <property type="molecule type" value="Genomic_DNA"/>
</dbReference>
<proteinExistence type="predicted"/>
<gene>
    <name evidence="1" type="ORF">TMI583_LOCUS48826</name>
</gene>
<reference evidence="1" key="1">
    <citation type="submission" date="2021-02" db="EMBL/GenBank/DDBJ databases">
        <authorList>
            <person name="Nowell W R."/>
        </authorList>
    </citation>
    <scope>NUCLEOTIDE SEQUENCE</scope>
</reference>
<comment type="caution">
    <text evidence="1">The sequence shown here is derived from an EMBL/GenBank/DDBJ whole genome shotgun (WGS) entry which is preliminary data.</text>
</comment>
<name>A0A8S2XZM7_9BILA</name>
<dbReference type="AlphaFoldDB" id="A0A8S2XZM7"/>
<feature type="non-terminal residue" evidence="1">
    <location>
        <position position="1"/>
    </location>
</feature>
<feature type="non-terminal residue" evidence="1">
    <location>
        <position position="187"/>
    </location>
</feature>
<evidence type="ECO:0000313" key="1">
    <source>
        <dbReference type="EMBL" id="CAF4523974.1"/>
    </source>
</evidence>
<protein>
    <submittedName>
        <fullName evidence="1">Uncharacterized protein</fullName>
    </submittedName>
</protein>
<evidence type="ECO:0000313" key="2">
    <source>
        <dbReference type="Proteomes" id="UP000682733"/>
    </source>
</evidence>
<dbReference type="Proteomes" id="UP000682733">
    <property type="component" value="Unassembled WGS sequence"/>
</dbReference>
<accession>A0A8S2XZM7</accession>